<organism evidence="1 2">
    <name type="scientific">Mytilus coruscus</name>
    <name type="common">Sea mussel</name>
    <dbReference type="NCBI Taxonomy" id="42192"/>
    <lineage>
        <taxon>Eukaryota</taxon>
        <taxon>Metazoa</taxon>
        <taxon>Spiralia</taxon>
        <taxon>Lophotrochozoa</taxon>
        <taxon>Mollusca</taxon>
        <taxon>Bivalvia</taxon>
        <taxon>Autobranchia</taxon>
        <taxon>Pteriomorphia</taxon>
        <taxon>Mytilida</taxon>
        <taxon>Mytiloidea</taxon>
        <taxon>Mytilidae</taxon>
        <taxon>Mytilinae</taxon>
        <taxon>Mytilus</taxon>
    </lineage>
</organism>
<sequence>MVLPFARNSDGSLITEYNFFAFETAPKYFSLNAYGGLKSQEISISVLKCSSINIEAHDIETITTQQILPDRFSICVRAIDLDSGIKQVNIGIGSVNGSFELQTMKSAISSTHRMHDIVEANLTHGEHVYVQAVVINHAGLQTEFTSHPFVVDHTLPVIQSLESSLGYRVDAQNDTTTIVHSRWHVVDDESDVKFCEYCIGFSESSCDIIGWTATSSISFSHSKNFRVQHGSRILLKLRCINGIQLSGFAHNGPLVVSYIPPENIGSKIQFITDTGISNVTGDQKTLTFRWDNFYDLSRIQSYTTRVFRNKTLFSDIQTPNKNYIRIKNVPMKNQETYSVNVVGTNVGNISSIPKQASVTCEHNKPFLSGKGFGYGTNYIDWNGVFQSTDIVSFQVAIGSAKGMSDILMPSTTTETRVTIDILPDYHEIRAVVTATSITGMSTTYRQTIIL</sequence>
<protein>
    <recommendedName>
        <fullName evidence="3">Fibronectin type-III domain-containing protein</fullName>
    </recommendedName>
</protein>
<name>A0A6J8CSJ7_MYTCO</name>
<dbReference type="EMBL" id="CACVKT020005819">
    <property type="protein sequence ID" value="CAC5398104.1"/>
    <property type="molecule type" value="Genomic_DNA"/>
</dbReference>
<proteinExistence type="predicted"/>
<evidence type="ECO:0000313" key="2">
    <source>
        <dbReference type="Proteomes" id="UP000507470"/>
    </source>
</evidence>
<keyword evidence="2" id="KW-1185">Reference proteome</keyword>
<reference evidence="1 2" key="1">
    <citation type="submission" date="2020-06" db="EMBL/GenBank/DDBJ databases">
        <authorList>
            <person name="Li R."/>
            <person name="Bekaert M."/>
        </authorList>
    </citation>
    <scope>NUCLEOTIDE SEQUENCE [LARGE SCALE GENOMIC DNA]</scope>
    <source>
        <strain evidence="2">wild</strain>
    </source>
</reference>
<dbReference type="OrthoDB" id="6154451at2759"/>
<dbReference type="AlphaFoldDB" id="A0A6J8CSJ7"/>
<dbReference type="Proteomes" id="UP000507470">
    <property type="component" value="Unassembled WGS sequence"/>
</dbReference>
<accession>A0A6J8CSJ7</accession>
<evidence type="ECO:0008006" key="3">
    <source>
        <dbReference type="Google" id="ProtNLM"/>
    </source>
</evidence>
<evidence type="ECO:0000313" key="1">
    <source>
        <dbReference type="EMBL" id="CAC5398104.1"/>
    </source>
</evidence>
<gene>
    <name evidence="1" type="ORF">MCOR_32501</name>
</gene>